<feature type="chain" id="PRO_5030545930" evidence="2">
    <location>
        <begin position="26"/>
        <end position="493"/>
    </location>
</feature>
<dbReference type="Gene3D" id="1.50.10.20">
    <property type="match status" value="1"/>
</dbReference>
<comment type="caution">
    <text evidence="3">The sequence shown here is derived from an EMBL/GenBank/DDBJ whole genome shotgun (WGS) entry which is preliminary data.</text>
</comment>
<evidence type="ECO:0000313" key="3">
    <source>
        <dbReference type="EMBL" id="MBB4905830.1"/>
    </source>
</evidence>
<dbReference type="EMBL" id="JACHJQ010000002">
    <property type="protein sequence ID" value="MBB4905830.1"/>
    <property type="molecule type" value="Genomic_DNA"/>
</dbReference>
<keyword evidence="2" id="KW-0732">Signal</keyword>
<protein>
    <submittedName>
        <fullName evidence="3">Putative alpha-1,6-mannanase (GH76 family)</fullName>
    </submittedName>
</protein>
<dbReference type="Pfam" id="PF03663">
    <property type="entry name" value="Glyco_hydro_76"/>
    <property type="match status" value="1"/>
</dbReference>
<dbReference type="Proteomes" id="UP000520767">
    <property type="component" value="Unassembled WGS sequence"/>
</dbReference>
<reference evidence="3 4" key="1">
    <citation type="submission" date="2020-08" db="EMBL/GenBank/DDBJ databases">
        <title>Genomic Encyclopedia of Type Strains, Phase III (KMG-III): the genomes of soil and plant-associated and newly described type strains.</title>
        <authorList>
            <person name="Whitman W."/>
        </authorList>
    </citation>
    <scope>NUCLEOTIDE SEQUENCE [LARGE SCALE GENOMIC DNA]</scope>
    <source>
        <strain evidence="3 4">CECT 8960</strain>
    </source>
</reference>
<name>A0A7W7Q2L0_9PSEU</name>
<evidence type="ECO:0000256" key="1">
    <source>
        <dbReference type="SAM" id="MobiDB-lite"/>
    </source>
</evidence>
<evidence type="ECO:0000256" key="2">
    <source>
        <dbReference type="SAM" id="SignalP"/>
    </source>
</evidence>
<dbReference type="GO" id="GO:0005975">
    <property type="term" value="P:carbohydrate metabolic process"/>
    <property type="evidence" value="ECO:0007669"/>
    <property type="project" value="InterPro"/>
</dbReference>
<dbReference type="InterPro" id="IPR053169">
    <property type="entry name" value="MUG_Protein"/>
</dbReference>
<dbReference type="SUPFAM" id="SSF48208">
    <property type="entry name" value="Six-hairpin glycosidases"/>
    <property type="match status" value="1"/>
</dbReference>
<feature type="region of interest" description="Disordered" evidence="1">
    <location>
        <begin position="387"/>
        <end position="406"/>
    </location>
</feature>
<accession>A0A7W7Q2L0</accession>
<keyword evidence="4" id="KW-1185">Reference proteome</keyword>
<proteinExistence type="predicted"/>
<dbReference type="InterPro" id="IPR008928">
    <property type="entry name" value="6-hairpin_glycosidase_sf"/>
</dbReference>
<dbReference type="PANTHER" id="PTHR47791">
    <property type="entry name" value="MEIOTICALLY UP-REGULATED GENE 191 PROTEIN"/>
    <property type="match status" value="1"/>
</dbReference>
<sequence>MRASSWYIPVLVTAATLLLARPVAAQPTTSPPTPAAAPVAAAVICNLHCDARDPAAATGDRTSVSAGVSGRTLVLHLSDGDAMGWAAINQVRPGDEVWLDRSFDGGSSWADGSRLGLTAAPGGVGGWRTLMYNNDDWAKLGVGALRACGRAVDTGAVACTEWARTKWNAANRTEAAATAMMALYDNGAGNFRGGGWWGSAVALSAVIRNIEVTRMPSYRYAISTTYDRNVGAGRGQFRNEFSDDTGWWAMAWLDAYDLTGDRRYLDTARIAADHMHTFWTGACGGGIRWREGGTYKAAISNSLYIQVNATLAGRTGNATYRTRATTGWSWFAGTGLIGGDGLVRDGLDESNCAPGGTVFSYNQGVLMSGLTELTALTGNASHRDRARQVADATTRPGSALTDSGGILHDPPEGWDDCFKDGAYFKAGLMRGLSELDAALSGHPYATYLDRQGDTAFSRSRNAFDQYSLSWSAWTKPSGPGCQASALALMNATH</sequence>
<dbReference type="InterPro" id="IPR005198">
    <property type="entry name" value="Glyco_hydro_76"/>
</dbReference>
<gene>
    <name evidence="3" type="ORF">FHR82_002047</name>
</gene>
<dbReference type="PANTHER" id="PTHR47791:SF3">
    <property type="entry name" value="MEIOTICALLY UP-REGULATED GENE 191 PROTEIN"/>
    <property type="match status" value="1"/>
</dbReference>
<dbReference type="RefSeq" id="WP_221463592.1">
    <property type="nucleotide sequence ID" value="NZ_JACHJQ010000002.1"/>
</dbReference>
<feature type="signal peptide" evidence="2">
    <location>
        <begin position="1"/>
        <end position="25"/>
    </location>
</feature>
<organism evidence="3 4">
    <name type="scientific">Actinophytocola algeriensis</name>
    <dbReference type="NCBI Taxonomy" id="1768010"/>
    <lineage>
        <taxon>Bacteria</taxon>
        <taxon>Bacillati</taxon>
        <taxon>Actinomycetota</taxon>
        <taxon>Actinomycetes</taxon>
        <taxon>Pseudonocardiales</taxon>
        <taxon>Pseudonocardiaceae</taxon>
    </lineage>
</organism>
<evidence type="ECO:0000313" key="4">
    <source>
        <dbReference type="Proteomes" id="UP000520767"/>
    </source>
</evidence>
<dbReference type="AlphaFoldDB" id="A0A7W7Q2L0"/>